<comment type="caution">
    <text evidence="8">The sequence shown here is derived from an EMBL/GenBank/DDBJ whole genome shotgun (WGS) entry which is preliminary data.</text>
</comment>
<protein>
    <submittedName>
        <fullName evidence="8">RagB/SusD family nutrient uptake outer membrane protein</fullName>
    </submittedName>
</protein>
<dbReference type="AlphaFoldDB" id="A0A9D1HCS6"/>
<dbReference type="SUPFAM" id="SSF48452">
    <property type="entry name" value="TPR-like"/>
    <property type="match status" value="1"/>
</dbReference>
<dbReference type="EMBL" id="DVLY01000186">
    <property type="protein sequence ID" value="HIT98617.1"/>
    <property type="molecule type" value="Genomic_DNA"/>
</dbReference>
<feature type="domain" description="SusD-like N-terminal" evidence="7">
    <location>
        <begin position="108"/>
        <end position="204"/>
    </location>
</feature>
<dbReference type="Pfam" id="PF14322">
    <property type="entry name" value="SusD-like_3"/>
    <property type="match status" value="1"/>
</dbReference>
<proteinExistence type="inferred from homology"/>
<dbReference type="InterPro" id="IPR011990">
    <property type="entry name" value="TPR-like_helical_dom_sf"/>
</dbReference>
<evidence type="ECO:0000256" key="4">
    <source>
        <dbReference type="ARBA" id="ARBA00023136"/>
    </source>
</evidence>
<evidence type="ECO:0000256" key="3">
    <source>
        <dbReference type="ARBA" id="ARBA00022729"/>
    </source>
</evidence>
<comment type="subcellular location">
    <subcellularLocation>
        <location evidence="1">Cell outer membrane</location>
    </subcellularLocation>
</comment>
<keyword evidence="4" id="KW-0472">Membrane</keyword>
<evidence type="ECO:0000259" key="6">
    <source>
        <dbReference type="Pfam" id="PF07980"/>
    </source>
</evidence>
<dbReference type="PROSITE" id="PS51257">
    <property type="entry name" value="PROKAR_LIPOPROTEIN"/>
    <property type="match status" value="1"/>
</dbReference>
<dbReference type="Pfam" id="PF07980">
    <property type="entry name" value="SusD_RagB"/>
    <property type="match status" value="1"/>
</dbReference>
<dbReference type="InterPro" id="IPR033985">
    <property type="entry name" value="SusD-like_N"/>
</dbReference>
<comment type="similarity">
    <text evidence="2">Belongs to the SusD family.</text>
</comment>
<dbReference type="Proteomes" id="UP000824161">
    <property type="component" value="Unassembled WGS sequence"/>
</dbReference>
<reference evidence="8" key="1">
    <citation type="submission" date="2020-10" db="EMBL/GenBank/DDBJ databases">
        <authorList>
            <person name="Gilroy R."/>
        </authorList>
    </citation>
    <scope>NUCLEOTIDE SEQUENCE</scope>
    <source>
        <strain evidence="8">1383</strain>
    </source>
</reference>
<name>A0A9D1HCS6_9FLAO</name>
<reference evidence="8" key="2">
    <citation type="journal article" date="2021" name="PeerJ">
        <title>Extensive microbial diversity within the chicken gut microbiome revealed by metagenomics and culture.</title>
        <authorList>
            <person name="Gilroy R."/>
            <person name="Ravi A."/>
            <person name="Getino M."/>
            <person name="Pursley I."/>
            <person name="Horton D.L."/>
            <person name="Alikhan N.F."/>
            <person name="Baker D."/>
            <person name="Gharbi K."/>
            <person name="Hall N."/>
            <person name="Watson M."/>
            <person name="Adriaenssens E.M."/>
            <person name="Foster-Nyarko E."/>
            <person name="Jarju S."/>
            <person name="Secka A."/>
            <person name="Antonio M."/>
            <person name="Oren A."/>
            <person name="Chaudhuri R.R."/>
            <person name="La Ragione R."/>
            <person name="Hildebrand F."/>
            <person name="Pallen M.J."/>
        </authorList>
    </citation>
    <scope>NUCLEOTIDE SEQUENCE</scope>
    <source>
        <strain evidence="8">1383</strain>
    </source>
</reference>
<keyword evidence="5" id="KW-0998">Cell outer membrane</keyword>
<sequence length="772" mass="86835">MKKKYFLPIALIALLATGCTKEFLDRKPLDSIDDSNFWTTEANLRMHSIYYYNTYFRGYGAGDYNPVLPNMSSYLTDIIVSGGSPGSPANGNSGGGPAAGANSYGSAALNAESWSSNYIWIRRANTFISRMERDSKAVFTDEVYNHWMGIARYLRAQRYIDLVWSFGDVPYFDKIPTENLEDLCIPRTNRYDVLDSVIKDIDFAVNNCRADDGGNNLLNKYSIAALGARWFYWLGCFQKYVPAEYAGGNTEAAAKYLNKVVEWAGVVMASGKYQINQDFRSQFASDDLSGSKEVILARYYSTSQTKNAATSYFGNMLDGARSFSAHFMRNVILFWDGTLQPEETTVLDEQGIAYDDAADKYDKLYTMIDNALLKNKDSRLEAMLKSSRVISSTADANTGAWSREYISSGSTRYMPRICFPREYEEYMSGAASTVNWLQGASNTVNAPIIRYAHVLLDWICAKAELADGLGGAAVTQADLDASVELIRARPVATGKNASIQPNRLPKFTLGVYPTDPERELERFNTPAKALIWELRRERTVELAYDWVRNRDLRAYGQQLNYLYRYDSYPGRYNNEPVREIDNYFGQYAGGSPENGWGNKDMSQVAYFSGNPEGNLLQCGAYFDLEALYDRAVASAQAAAASGDATDIAQANEWKLALDAFTGSSPGLWIVRPDGEQRLFPDYKLAKWDTGDYSFYKKTAYTDADYTVKVDDAEARAVLEYMKGWWITGRSDLRSTAQQTRSWLGCIPINQITFYRDNGYDNLTQNPGYQDYL</sequence>
<dbReference type="Gene3D" id="1.25.40.390">
    <property type="match status" value="1"/>
</dbReference>
<gene>
    <name evidence="8" type="ORF">IAC44_07255</name>
</gene>
<dbReference type="GO" id="GO:0009279">
    <property type="term" value="C:cell outer membrane"/>
    <property type="evidence" value="ECO:0007669"/>
    <property type="project" value="UniProtKB-SubCell"/>
</dbReference>
<dbReference type="InterPro" id="IPR012944">
    <property type="entry name" value="SusD_RagB_dom"/>
</dbReference>
<evidence type="ECO:0000256" key="2">
    <source>
        <dbReference type="ARBA" id="ARBA00006275"/>
    </source>
</evidence>
<evidence type="ECO:0000313" key="8">
    <source>
        <dbReference type="EMBL" id="HIT98617.1"/>
    </source>
</evidence>
<accession>A0A9D1HCS6</accession>
<evidence type="ECO:0000256" key="1">
    <source>
        <dbReference type="ARBA" id="ARBA00004442"/>
    </source>
</evidence>
<feature type="domain" description="RagB/SusD" evidence="6">
    <location>
        <begin position="293"/>
        <end position="577"/>
    </location>
</feature>
<evidence type="ECO:0000313" key="9">
    <source>
        <dbReference type="Proteomes" id="UP000824161"/>
    </source>
</evidence>
<organism evidence="8 9">
    <name type="scientific">Candidatus Merdimorpha stercoravium</name>
    <dbReference type="NCBI Taxonomy" id="2840863"/>
    <lineage>
        <taxon>Bacteria</taxon>
        <taxon>Pseudomonadati</taxon>
        <taxon>Bacteroidota</taxon>
        <taxon>Flavobacteriia</taxon>
        <taxon>Flavobacteriales</taxon>
        <taxon>Candidatus Merdimorpha</taxon>
    </lineage>
</organism>
<evidence type="ECO:0000256" key="5">
    <source>
        <dbReference type="ARBA" id="ARBA00023237"/>
    </source>
</evidence>
<evidence type="ECO:0000259" key="7">
    <source>
        <dbReference type="Pfam" id="PF14322"/>
    </source>
</evidence>
<keyword evidence="3" id="KW-0732">Signal</keyword>